<reference evidence="1" key="1">
    <citation type="journal article" date="2013" name="PLoS ONE">
        <title>Direct detection of alternative open reading frames translation products in human significantly expands the proteome.</title>
        <authorList>
            <person name="Vanderperre B."/>
            <person name="Lucier J.-F."/>
            <person name="Motard J."/>
            <person name="Tremblay G."/>
            <person name="Vanderperre S."/>
            <person name="Wisztorski M."/>
            <person name="Salzet M."/>
            <person name="Boisvert F.-M."/>
            <person name="Roucou X."/>
        </authorList>
    </citation>
    <scope>NUCLEOTIDE SEQUENCE</scope>
</reference>
<dbReference type="PeptideAtlas" id="L8EB55"/>
<sequence length="46" mass="5277">MMLLTWLSSTLNTKKGTLVPTLAICILWQTCMQKSLECWHKPNSLL</sequence>
<proteinExistence type="predicted"/>
<dbReference type="AlphaFoldDB" id="L8EB55"/>
<dbReference type="ChiTaRS" id="FRY">
    <property type="organism name" value="human"/>
</dbReference>
<accession>L8EB55</accession>
<dbReference type="EMBL" id="HF584206">
    <property type="protein sequence ID" value="CCQ43703.1"/>
    <property type="molecule type" value="Genomic_DNA"/>
</dbReference>
<organism evidence="1">
    <name type="scientific">Homo sapiens</name>
    <name type="common">Human</name>
    <dbReference type="NCBI Taxonomy" id="9606"/>
    <lineage>
        <taxon>Eukaryota</taxon>
        <taxon>Metazoa</taxon>
        <taxon>Chordata</taxon>
        <taxon>Craniata</taxon>
        <taxon>Vertebrata</taxon>
        <taxon>Euteleostomi</taxon>
        <taxon>Mammalia</taxon>
        <taxon>Eutheria</taxon>
        <taxon>Euarchontoglires</taxon>
        <taxon>Primates</taxon>
        <taxon>Haplorrhini</taxon>
        <taxon>Catarrhini</taxon>
        <taxon>Hominidae</taxon>
        <taxon>Homo</taxon>
    </lineage>
</organism>
<name>L8EB55_HUMAN</name>
<dbReference type="OrthoDB" id="6287725at2759"/>
<gene>
    <name evidence="1" type="primary">FRY</name>
</gene>
<evidence type="ECO:0000313" key="1">
    <source>
        <dbReference type="EMBL" id="CCQ43703.1"/>
    </source>
</evidence>
<protein>
    <submittedName>
        <fullName evidence="1">Alternative protein FRY</fullName>
    </submittedName>
</protein>